<dbReference type="GO" id="GO:0005886">
    <property type="term" value="C:plasma membrane"/>
    <property type="evidence" value="ECO:0007669"/>
    <property type="project" value="UniProtKB-SubCell"/>
</dbReference>
<feature type="region of interest" description="G4" evidence="7">
    <location>
        <begin position="130"/>
        <end position="133"/>
    </location>
</feature>
<dbReference type="SUPFAM" id="SSF54814">
    <property type="entry name" value="Prokaryotic type KH domain (KH-domain type II)"/>
    <property type="match status" value="1"/>
</dbReference>
<evidence type="ECO:0000259" key="9">
    <source>
        <dbReference type="PROSITE" id="PS50823"/>
    </source>
</evidence>
<evidence type="ECO:0000256" key="5">
    <source>
        <dbReference type="ARBA" id="ARBA00023134"/>
    </source>
</evidence>
<organism evidence="11 12">
    <name type="scientific">Thermus filiformis</name>
    <dbReference type="NCBI Taxonomy" id="276"/>
    <lineage>
        <taxon>Bacteria</taxon>
        <taxon>Thermotogati</taxon>
        <taxon>Deinococcota</taxon>
        <taxon>Deinococci</taxon>
        <taxon>Thermales</taxon>
        <taxon>Thermaceae</taxon>
        <taxon>Thermus</taxon>
    </lineage>
</organism>
<dbReference type="FunFam" id="3.40.50.300:FF:003182">
    <property type="entry name" value="GTPase Era"/>
    <property type="match status" value="1"/>
</dbReference>
<gene>
    <name evidence="6" type="primary">era</name>
    <name evidence="11" type="ORF">THFILI_08830</name>
</gene>
<evidence type="ECO:0000313" key="12">
    <source>
        <dbReference type="Proteomes" id="UP000030364"/>
    </source>
</evidence>
<dbReference type="PROSITE" id="PS51713">
    <property type="entry name" value="G_ERA"/>
    <property type="match status" value="1"/>
</dbReference>
<evidence type="ECO:0000256" key="3">
    <source>
        <dbReference type="ARBA" id="ARBA00022741"/>
    </source>
</evidence>
<keyword evidence="6" id="KW-0963">Cytoplasm</keyword>
<proteinExistence type="inferred from homology"/>
<dbReference type="InterPro" id="IPR006073">
    <property type="entry name" value="GTP-bd"/>
</dbReference>
<dbReference type="AlphaFoldDB" id="A0A0A2WRZ5"/>
<feature type="binding site" evidence="6">
    <location>
        <begin position="130"/>
        <end position="133"/>
    </location>
    <ligand>
        <name>GTP</name>
        <dbReference type="ChEBI" id="CHEBI:37565"/>
    </ligand>
</feature>
<evidence type="ECO:0000256" key="1">
    <source>
        <dbReference type="ARBA" id="ARBA00007921"/>
    </source>
</evidence>
<evidence type="ECO:0000256" key="4">
    <source>
        <dbReference type="ARBA" id="ARBA00022884"/>
    </source>
</evidence>
<keyword evidence="6" id="KW-0472">Membrane</keyword>
<dbReference type="InterPro" id="IPR030388">
    <property type="entry name" value="G_ERA_dom"/>
</dbReference>
<dbReference type="NCBIfam" id="TIGR00231">
    <property type="entry name" value="small_GTP"/>
    <property type="match status" value="1"/>
</dbReference>
<feature type="domain" description="KH type-2" evidence="9">
    <location>
        <begin position="210"/>
        <end position="287"/>
    </location>
</feature>
<keyword evidence="6" id="KW-0690">Ribosome biogenesis</keyword>
<dbReference type="InterPro" id="IPR004044">
    <property type="entry name" value="KH_dom_type_2"/>
</dbReference>
<accession>A0A0A2WRZ5</accession>
<dbReference type="EMBL" id="JPSL02000040">
    <property type="protein sequence ID" value="KGQ21065.2"/>
    <property type="molecule type" value="Genomic_DNA"/>
</dbReference>
<keyword evidence="6" id="KW-1003">Cell membrane</keyword>
<protein>
    <recommendedName>
        <fullName evidence="2 6">GTPase Era</fullName>
    </recommendedName>
</protein>
<keyword evidence="4 6" id="KW-0694">RNA-binding</keyword>
<feature type="binding site" evidence="6">
    <location>
        <begin position="66"/>
        <end position="70"/>
    </location>
    <ligand>
        <name>GTP</name>
        <dbReference type="ChEBI" id="CHEBI:37565"/>
    </ligand>
</feature>
<dbReference type="Proteomes" id="UP000030364">
    <property type="component" value="Unassembled WGS sequence"/>
</dbReference>
<dbReference type="Gene3D" id="3.40.50.300">
    <property type="entry name" value="P-loop containing nucleotide triphosphate hydrolases"/>
    <property type="match status" value="1"/>
</dbReference>
<feature type="region of interest" description="G5" evidence="7">
    <location>
        <begin position="157"/>
        <end position="159"/>
    </location>
</feature>
<dbReference type="GO" id="GO:0003924">
    <property type="term" value="F:GTPase activity"/>
    <property type="evidence" value="ECO:0007669"/>
    <property type="project" value="UniProtKB-UniRule"/>
</dbReference>
<dbReference type="InterPro" id="IPR009019">
    <property type="entry name" value="KH_sf_prok-type"/>
</dbReference>
<dbReference type="GO" id="GO:0000028">
    <property type="term" value="P:ribosomal small subunit assembly"/>
    <property type="evidence" value="ECO:0007669"/>
    <property type="project" value="TreeGrafter"/>
</dbReference>
<dbReference type="OrthoDB" id="9805918at2"/>
<dbReference type="CDD" id="cd04163">
    <property type="entry name" value="Era"/>
    <property type="match status" value="1"/>
</dbReference>
<keyword evidence="3 6" id="KW-0547">Nucleotide-binding</keyword>
<comment type="subunit">
    <text evidence="6">Monomer.</text>
</comment>
<reference evidence="11 12" key="1">
    <citation type="journal article" date="2015" name="Genome Announc.">
        <title>Draft Genome Sequence of the Thermophile Thermus filiformis ATCC 43280, Producer of Carotenoid-(Di)glucoside-Branched Fatty Acid (Di)esters and Source of Hyperthermostable Enzymes of Biotechnological Interest.</title>
        <authorList>
            <person name="Mandelli F."/>
            <person name="Oliveira Ramires B."/>
            <person name="Couger M.B."/>
            <person name="Paixao D.A."/>
            <person name="Camilo C.M."/>
            <person name="Polikarpov I."/>
            <person name="Prade R."/>
            <person name="Riano-Pachon D.M."/>
            <person name="Squina F.M."/>
        </authorList>
    </citation>
    <scope>NUCLEOTIDE SEQUENCE [LARGE SCALE GENOMIC DNA]</scope>
    <source>
        <strain evidence="11 12">ATCC 43280</strain>
    </source>
</reference>
<keyword evidence="5 6" id="KW-0342">GTP-binding</keyword>
<dbReference type="CDD" id="cd22534">
    <property type="entry name" value="KH-II_Era"/>
    <property type="match status" value="1"/>
</dbReference>
<comment type="subcellular location">
    <subcellularLocation>
        <location evidence="6">Cytoplasm</location>
    </subcellularLocation>
    <subcellularLocation>
        <location evidence="6">Cell membrane</location>
        <topology evidence="6">Peripheral membrane protein</topology>
    </subcellularLocation>
</comment>
<dbReference type="NCBIfam" id="TIGR00436">
    <property type="entry name" value="era"/>
    <property type="match status" value="1"/>
</dbReference>
<evidence type="ECO:0000313" key="11">
    <source>
        <dbReference type="EMBL" id="KGQ21065.2"/>
    </source>
</evidence>
<keyword evidence="6" id="KW-0699">rRNA-binding</keyword>
<dbReference type="Gene3D" id="3.30.300.20">
    <property type="match status" value="1"/>
</dbReference>
<dbReference type="SUPFAM" id="SSF52540">
    <property type="entry name" value="P-loop containing nucleoside triphosphate hydrolases"/>
    <property type="match status" value="1"/>
</dbReference>
<dbReference type="Pfam" id="PF01926">
    <property type="entry name" value="MMR_HSR1"/>
    <property type="match status" value="1"/>
</dbReference>
<dbReference type="RefSeq" id="WP_038067085.1">
    <property type="nucleotide sequence ID" value="NZ_JPSL02000040.1"/>
</dbReference>
<dbReference type="HAMAP" id="MF_00367">
    <property type="entry name" value="GTPase_Era"/>
    <property type="match status" value="1"/>
</dbReference>
<feature type="region of interest" description="G2" evidence="7">
    <location>
        <begin position="45"/>
        <end position="49"/>
    </location>
</feature>
<dbReference type="GO" id="GO:0043024">
    <property type="term" value="F:ribosomal small subunit binding"/>
    <property type="evidence" value="ECO:0007669"/>
    <property type="project" value="TreeGrafter"/>
</dbReference>
<comment type="caution">
    <text evidence="11">The sequence shown here is derived from an EMBL/GenBank/DDBJ whole genome shotgun (WGS) entry which is preliminary data.</text>
</comment>
<dbReference type="InterPro" id="IPR027417">
    <property type="entry name" value="P-loop_NTPase"/>
</dbReference>
<dbReference type="InterPro" id="IPR015946">
    <property type="entry name" value="KH_dom-like_a/b"/>
</dbReference>
<evidence type="ECO:0000256" key="7">
    <source>
        <dbReference type="PROSITE-ProRule" id="PRU01050"/>
    </source>
</evidence>
<feature type="binding site" evidence="6">
    <location>
        <begin position="19"/>
        <end position="26"/>
    </location>
    <ligand>
        <name>GTP</name>
        <dbReference type="ChEBI" id="CHEBI:37565"/>
    </ligand>
</feature>
<dbReference type="FunFam" id="3.30.300.20:FF:000003">
    <property type="entry name" value="GTPase Era"/>
    <property type="match status" value="1"/>
</dbReference>
<dbReference type="NCBIfam" id="NF000908">
    <property type="entry name" value="PRK00089.1"/>
    <property type="match status" value="1"/>
</dbReference>
<dbReference type="InterPro" id="IPR005662">
    <property type="entry name" value="GTPase_Era-like"/>
</dbReference>
<feature type="region of interest" description="G3" evidence="7">
    <location>
        <begin position="66"/>
        <end position="69"/>
    </location>
</feature>
<dbReference type="PROSITE" id="PS50823">
    <property type="entry name" value="KH_TYPE_2"/>
    <property type="match status" value="1"/>
</dbReference>
<dbReference type="GO" id="GO:0005829">
    <property type="term" value="C:cytosol"/>
    <property type="evidence" value="ECO:0007669"/>
    <property type="project" value="TreeGrafter"/>
</dbReference>
<evidence type="ECO:0000256" key="6">
    <source>
        <dbReference type="HAMAP-Rule" id="MF_00367"/>
    </source>
</evidence>
<evidence type="ECO:0000256" key="2">
    <source>
        <dbReference type="ARBA" id="ARBA00020484"/>
    </source>
</evidence>
<comment type="function">
    <text evidence="6">An essential GTPase that binds both GDP and GTP, with rapid nucleotide exchange. Plays a role in 16S rRNA processing and 30S ribosomal subunit biogenesis and possibly also in cell cycle regulation and energy metabolism.</text>
</comment>
<dbReference type="InterPro" id="IPR005225">
    <property type="entry name" value="Small_GTP-bd"/>
</dbReference>
<name>A0A0A2WRZ5_THEFI</name>
<dbReference type="PRINTS" id="PR00326">
    <property type="entry name" value="GTP1OBG"/>
</dbReference>
<comment type="similarity">
    <text evidence="1 6 7 8">Belongs to the TRAFAC class TrmE-Era-EngA-EngB-Septin-like GTPase superfamily. Era GTPase family.</text>
</comment>
<evidence type="ECO:0000256" key="8">
    <source>
        <dbReference type="RuleBase" id="RU003761"/>
    </source>
</evidence>
<dbReference type="GO" id="GO:0005525">
    <property type="term" value="F:GTP binding"/>
    <property type="evidence" value="ECO:0007669"/>
    <property type="project" value="UniProtKB-UniRule"/>
</dbReference>
<dbReference type="GO" id="GO:0070181">
    <property type="term" value="F:small ribosomal subunit rRNA binding"/>
    <property type="evidence" value="ECO:0007669"/>
    <property type="project" value="UniProtKB-UniRule"/>
</dbReference>
<sequence>MNESPAEGKTYSGFVAIVGKPNVGKSTLLNNLLGVKVAPISPRPQTTRKRLRGILTEGNRQIVFVDTPGLHEPQDALGEFMDREVYEALSDVNAVVWVVDLRHPPTPEDEQVARALRPLVGKVPILLVGNKLDEAKYPEEALKAYHALLPEAQARAISALDPKQVAALRAELLALLPEGPFFYPEDFAKSDQSFEEWAAEIVREEAMKRLWEEVPYAVAVKTEEVAERENGLLYVKAVIYVERPSQKPILIGQGGRKLKEIGQAARKQMEALLGRRVYLDLEVKVYPNWRKDPEALRELGYRSSLE</sequence>
<dbReference type="Pfam" id="PF07650">
    <property type="entry name" value="KH_2"/>
    <property type="match status" value="1"/>
</dbReference>
<keyword evidence="12" id="KW-1185">Reference proteome</keyword>
<feature type="region of interest" description="G1" evidence="7">
    <location>
        <begin position="19"/>
        <end position="26"/>
    </location>
</feature>
<dbReference type="PANTHER" id="PTHR42698:SF1">
    <property type="entry name" value="GTPASE ERA, MITOCHONDRIAL"/>
    <property type="match status" value="1"/>
</dbReference>
<evidence type="ECO:0000259" key="10">
    <source>
        <dbReference type="PROSITE" id="PS51713"/>
    </source>
</evidence>
<feature type="domain" description="Era-type G" evidence="10">
    <location>
        <begin position="11"/>
        <end position="178"/>
    </location>
</feature>
<dbReference type="STRING" id="276.THFILI_08830"/>
<dbReference type="PANTHER" id="PTHR42698">
    <property type="entry name" value="GTPASE ERA"/>
    <property type="match status" value="1"/>
</dbReference>